<feature type="domain" description="KilA-N" evidence="1">
    <location>
        <begin position="41"/>
        <end position="144"/>
    </location>
</feature>
<protein>
    <submittedName>
        <fullName evidence="2">KilA-N domain protein</fullName>
    </submittedName>
</protein>
<proteinExistence type="predicted"/>
<dbReference type="Pfam" id="PF04383">
    <property type="entry name" value="KilA-N"/>
    <property type="match status" value="1"/>
</dbReference>
<evidence type="ECO:0000313" key="3">
    <source>
        <dbReference type="Proteomes" id="UP000004710"/>
    </source>
</evidence>
<dbReference type="EMBL" id="GL883931">
    <property type="protein sequence ID" value="EGI13114.1"/>
    <property type="molecule type" value="Genomic_DNA"/>
</dbReference>
<dbReference type="Proteomes" id="UP000004710">
    <property type="component" value="Unassembled WGS sequence"/>
</dbReference>
<gene>
    <name evidence="2" type="ORF">ECIG_04461</name>
</gene>
<dbReference type="SMART" id="SM01252">
    <property type="entry name" value="KilA-N"/>
    <property type="match status" value="1"/>
</dbReference>
<evidence type="ECO:0000259" key="1">
    <source>
        <dbReference type="PROSITE" id="PS51301"/>
    </source>
</evidence>
<reference evidence="2 3" key="1">
    <citation type="submission" date="2010-01" db="EMBL/GenBank/DDBJ databases">
        <title>The Genome Sequence of Escherichia coli M605.</title>
        <authorList>
            <consortium name="The Broad Institute Genome Sequencing Platform"/>
            <consortium name="The Broad Institute Genome Sequencing Center for Infectious Disease"/>
            <person name="Feldgarden M."/>
            <person name="Gordon D.M."/>
            <person name="Johnson J.R."/>
            <person name="Johnston B.D."/>
            <person name="Young S."/>
            <person name="Zeng Q."/>
            <person name="Koehrsen M."/>
            <person name="Alvarado L."/>
            <person name="Berlin A.M."/>
            <person name="Borenstein D."/>
            <person name="Chapman S.B."/>
            <person name="Chen Z."/>
            <person name="Engels R."/>
            <person name="Freedman E."/>
            <person name="Gellesch M."/>
            <person name="Goldberg J."/>
            <person name="Griggs A."/>
            <person name="Gujja S."/>
            <person name="Heilman E.R."/>
            <person name="Heiman D.I."/>
            <person name="Hepburn T.A."/>
            <person name="Howarth C."/>
            <person name="Jen D."/>
            <person name="Larson L."/>
            <person name="Lewis B."/>
            <person name="Mehta T."/>
            <person name="Park D."/>
            <person name="Pearson M."/>
            <person name="Richards J."/>
            <person name="Roberts A."/>
            <person name="Saif S."/>
            <person name="Shea T.D."/>
            <person name="Shenoy N."/>
            <person name="Sisk P."/>
            <person name="Stolte C."/>
            <person name="Sykes S.N."/>
            <person name="Walk T."/>
            <person name="White J."/>
            <person name="Yandava C."/>
            <person name="Haas B."/>
            <person name="Henn M.R."/>
            <person name="Nusbaum C."/>
            <person name="Birren B."/>
        </authorList>
    </citation>
    <scope>NUCLEOTIDE SEQUENCE [LARGE SCALE GENOMIC DNA]</scope>
    <source>
        <strain evidence="2 3">M605</strain>
    </source>
</reference>
<evidence type="ECO:0000313" key="2">
    <source>
        <dbReference type="EMBL" id="EGI13114.1"/>
    </source>
</evidence>
<organism evidence="2 3">
    <name type="scientific">Escherichia coli M605</name>
    <dbReference type="NCBI Taxonomy" id="656417"/>
    <lineage>
        <taxon>Bacteria</taxon>
        <taxon>Pseudomonadati</taxon>
        <taxon>Pseudomonadota</taxon>
        <taxon>Gammaproteobacteria</taxon>
        <taxon>Enterobacterales</taxon>
        <taxon>Enterobacteriaceae</taxon>
        <taxon>Escherichia</taxon>
    </lineage>
</organism>
<dbReference type="InterPro" id="IPR018004">
    <property type="entry name" value="KilA/APSES_HTH"/>
</dbReference>
<accession>F4T737</accession>
<dbReference type="HOGENOM" id="CLU_046670_15_0_6"/>
<sequence length="303" mass="33780">MNSVSLITIKNRSKFILHQRKGSAVPKFVEKPMNQLLVIDGVSVRQYFESNYCLNDLQKAALLAAGENRSPRSLEVHEFMRRPETKALVELLEEETTGDSRSIPVITIQGRNGGTYVCKELVYAYAMWISPAFSLKVIRTFDALHSSSPEETTSDKIKSGVILLESAAKTLNLSNSSKLGAYQKLSKVAGLPELMPIYAIDAPADAPDGSSRPTLSLSALLKQYGIRLTANQAYHQMAKLGIVEQRERYSRTAINNIKKFWSLTAKGCMFGKNITSPANPRETQPHFFESRFPELLKLLDTVH</sequence>
<name>F4T737_ECOLX</name>
<dbReference type="PROSITE" id="PS51301">
    <property type="entry name" value="KILA_N"/>
    <property type="match status" value="1"/>
</dbReference>
<dbReference type="AlphaFoldDB" id="F4T737"/>
<dbReference type="InterPro" id="IPR017880">
    <property type="entry name" value="KilA_N"/>
</dbReference>